<dbReference type="PANTHER" id="PTHR42085:SF6">
    <property type="entry name" value="F-BOX DOMAIN-CONTAINING PROTEIN"/>
    <property type="match status" value="1"/>
</dbReference>
<name>A0AAN6ZKD1_9PEZI</name>
<protein>
    <submittedName>
        <fullName evidence="1">Uncharacterized protein</fullName>
    </submittedName>
</protein>
<evidence type="ECO:0000313" key="1">
    <source>
        <dbReference type="EMBL" id="KAK4141053.1"/>
    </source>
</evidence>
<dbReference type="InterPro" id="IPR038883">
    <property type="entry name" value="AN11006-like"/>
</dbReference>
<dbReference type="RefSeq" id="XP_062634424.1">
    <property type="nucleotide sequence ID" value="XM_062778075.1"/>
</dbReference>
<dbReference type="EMBL" id="MU853618">
    <property type="protein sequence ID" value="KAK4141053.1"/>
    <property type="molecule type" value="Genomic_DNA"/>
</dbReference>
<reference evidence="1" key="2">
    <citation type="submission" date="2023-05" db="EMBL/GenBank/DDBJ databases">
        <authorList>
            <consortium name="Lawrence Berkeley National Laboratory"/>
            <person name="Steindorff A."/>
            <person name="Hensen N."/>
            <person name="Bonometti L."/>
            <person name="Westerberg I."/>
            <person name="Brannstrom I.O."/>
            <person name="Guillou S."/>
            <person name="Cros-Aarteil S."/>
            <person name="Calhoun S."/>
            <person name="Haridas S."/>
            <person name="Kuo A."/>
            <person name="Mondo S."/>
            <person name="Pangilinan J."/>
            <person name="Riley R."/>
            <person name="Labutti K."/>
            <person name="Andreopoulos B."/>
            <person name="Lipzen A."/>
            <person name="Chen C."/>
            <person name="Yanf M."/>
            <person name="Daum C."/>
            <person name="Ng V."/>
            <person name="Clum A."/>
            <person name="Ohm R."/>
            <person name="Martin F."/>
            <person name="Silar P."/>
            <person name="Natvig D."/>
            <person name="Lalanne C."/>
            <person name="Gautier V."/>
            <person name="Ament-Velasquez S.L."/>
            <person name="Kruys A."/>
            <person name="Hutchinson M.I."/>
            <person name="Powell A.J."/>
            <person name="Barry K."/>
            <person name="Miller A.N."/>
            <person name="Grigoriev I.V."/>
            <person name="Debuchy R."/>
            <person name="Gladieux P."/>
            <person name="Thoren M.H."/>
            <person name="Johannesson H."/>
        </authorList>
    </citation>
    <scope>NUCLEOTIDE SEQUENCE</scope>
    <source>
        <strain evidence="1">CBS 141.50</strain>
    </source>
</reference>
<dbReference type="PANTHER" id="PTHR42085">
    <property type="entry name" value="F-BOX DOMAIN-CONTAINING PROTEIN"/>
    <property type="match status" value="1"/>
</dbReference>
<comment type="caution">
    <text evidence="1">The sequence shown here is derived from an EMBL/GenBank/DDBJ whole genome shotgun (WGS) entry which is preliminary data.</text>
</comment>
<organism evidence="1 2">
    <name type="scientific">Dichotomopilus funicola</name>
    <dbReference type="NCBI Taxonomy" id="1934379"/>
    <lineage>
        <taxon>Eukaryota</taxon>
        <taxon>Fungi</taxon>
        <taxon>Dikarya</taxon>
        <taxon>Ascomycota</taxon>
        <taxon>Pezizomycotina</taxon>
        <taxon>Sordariomycetes</taxon>
        <taxon>Sordariomycetidae</taxon>
        <taxon>Sordariales</taxon>
        <taxon>Chaetomiaceae</taxon>
        <taxon>Dichotomopilus</taxon>
    </lineage>
</organism>
<accession>A0AAN6ZKD1</accession>
<dbReference type="Proteomes" id="UP001302676">
    <property type="component" value="Unassembled WGS sequence"/>
</dbReference>
<gene>
    <name evidence="1" type="ORF">C8A04DRAFT_14397</name>
</gene>
<keyword evidence="2" id="KW-1185">Reference proteome</keyword>
<dbReference type="GeneID" id="87814688"/>
<sequence length="674" mass="76213">MPQRDSSAVTTRGIPGLLTRLTLEGPELSNSTSVVPPLLRLPKHIRRRIYGYLGLVSWDGIPHRCDLSRWDFSYPWFDSYNRPWIPMESGANVHALLLSCRLIYAEAAALIYSLNPFVIYFSQPSGYPLPPDLEEAGLRALHALTAVPLHFLSSLKIILNQASCHQSAGLGSTTTCCFAGNLADSESGRARCVQEHAGAHQPPLLGQYQETTSADSVEASDYSEMIVQKWHSAAEHIFSQTVAGRLALYLVCDIEPSHPHGLDLARAIVAPILTLPPSYLRECHIRLAQAPDSRFQQLAQNAACHASGIPMPSSYDPLGNNPAATTLATLPCELRIRILEYTDLVTPRRQVFWSRQDRAFGTISVTRNNAFYARVENQDQYTYTEDFSYCRYKDHDPPHGCFCGRRHSAYTPRCNCWAPPGPDLFLINRALCEDARFVFFSKNRFVIHDHHPFLNRFPLPQEEEHPAYPYPRLAISEFLRDVVPPSALRYLRLLHVVYPAYHPRAWPGGKDHPAIQDWQSTINWLVEYDLLTLPALTLRLVTTAPVSQWATYRAISPQERETILEAYLDLIRPLKQLAQGGLAGFYAELSDELRWDESRGLFVLLEDAEEAGIPGTAVHEGEAALKERAEKWVMGDRYENLYAVGKKEPRVSDWELYCYYYRLSFGLWWGAVTG</sequence>
<reference evidence="1" key="1">
    <citation type="journal article" date="2023" name="Mol. Phylogenet. Evol.">
        <title>Genome-scale phylogeny and comparative genomics of the fungal order Sordariales.</title>
        <authorList>
            <person name="Hensen N."/>
            <person name="Bonometti L."/>
            <person name="Westerberg I."/>
            <person name="Brannstrom I.O."/>
            <person name="Guillou S."/>
            <person name="Cros-Aarteil S."/>
            <person name="Calhoun S."/>
            <person name="Haridas S."/>
            <person name="Kuo A."/>
            <person name="Mondo S."/>
            <person name="Pangilinan J."/>
            <person name="Riley R."/>
            <person name="LaButti K."/>
            <person name="Andreopoulos B."/>
            <person name="Lipzen A."/>
            <person name="Chen C."/>
            <person name="Yan M."/>
            <person name="Daum C."/>
            <person name="Ng V."/>
            <person name="Clum A."/>
            <person name="Steindorff A."/>
            <person name="Ohm R.A."/>
            <person name="Martin F."/>
            <person name="Silar P."/>
            <person name="Natvig D.O."/>
            <person name="Lalanne C."/>
            <person name="Gautier V."/>
            <person name="Ament-Velasquez S.L."/>
            <person name="Kruys A."/>
            <person name="Hutchinson M.I."/>
            <person name="Powell A.J."/>
            <person name="Barry K."/>
            <person name="Miller A.N."/>
            <person name="Grigoriev I.V."/>
            <person name="Debuchy R."/>
            <person name="Gladieux P."/>
            <person name="Hiltunen Thoren M."/>
            <person name="Johannesson H."/>
        </authorList>
    </citation>
    <scope>NUCLEOTIDE SEQUENCE</scope>
    <source>
        <strain evidence="1">CBS 141.50</strain>
    </source>
</reference>
<proteinExistence type="predicted"/>
<dbReference type="AlphaFoldDB" id="A0AAN6ZKD1"/>
<evidence type="ECO:0000313" key="2">
    <source>
        <dbReference type="Proteomes" id="UP001302676"/>
    </source>
</evidence>